<comment type="caution">
    <text evidence="1">The sequence shown here is derived from an EMBL/GenBank/DDBJ whole genome shotgun (WGS) entry which is preliminary data.</text>
</comment>
<proteinExistence type="predicted"/>
<organism evidence="1 4">
    <name type="scientific">Vibrio ishigakensis</name>
    <dbReference type="NCBI Taxonomy" id="1481914"/>
    <lineage>
        <taxon>Bacteria</taxon>
        <taxon>Pseudomonadati</taxon>
        <taxon>Pseudomonadota</taxon>
        <taxon>Gammaproteobacteria</taxon>
        <taxon>Vibrionales</taxon>
        <taxon>Vibrionaceae</taxon>
        <taxon>Vibrio</taxon>
    </lineage>
</organism>
<keyword evidence="4" id="KW-1185">Reference proteome</keyword>
<dbReference type="EMBL" id="BBSA01000011">
    <property type="protein sequence ID" value="GAM64103.1"/>
    <property type="molecule type" value="Genomic_DNA"/>
</dbReference>
<dbReference type="RefSeq" id="WP_261836588.1">
    <property type="nucleotide sequence ID" value="NZ_AP024882.1"/>
</dbReference>
<evidence type="ECO:0000313" key="1">
    <source>
        <dbReference type="EMBL" id="GAM57554.1"/>
    </source>
</evidence>
<reference evidence="1 4" key="1">
    <citation type="submission" date="2015-01" db="EMBL/GenBank/DDBJ databases">
        <title>Vibrio sp. C1 JCM 19231 whole genome shotgun sequence.</title>
        <authorList>
            <person name="Sawabe T."/>
            <person name="Meirelles P."/>
            <person name="Feng G."/>
            <person name="Sayaka M."/>
            <person name="Hattori M."/>
            <person name="Ohkuma M."/>
        </authorList>
    </citation>
    <scope>NUCLEOTIDE SEQUENCE [LARGE SCALE GENOMIC DNA]</scope>
    <source>
        <strain evidence="4">JCM 19231</strain>
        <strain evidence="1">JCM19231</strain>
    </source>
</reference>
<evidence type="ECO:0000313" key="2">
    <source>
        <dbReference type="EMBL" id="GAM64103.1"/>
    </source>
</evidence>
<dbReference type="EMBL" id="BBRZ01000057">
    <property type="protein sequence ID" value="GAM57554.1"/>
    <property type="molecule type" value="Genomic_DNA"/>
</dbReference>
<protein>
    <submittedName>
        <fullName evidence="1">Uncharacterized protein</fullName>
    </submittedName>
</protein>
<accession>A0A0B8PLV5</accession>
<dbReference type="AlphaFoldDB" id="A0A0B8P3J9"/>
<reference evidence="2 3" key="2">
    <citation type="submission" date="2015-01" db="EMBL/GenBank/DDBJ databases">
        <title>Vibrio sp. C5 JCM 19232 whole genome shotgun sequence.</title>
        <authorList>
            <person name="Sawabe T."/>
            <person name="Meirelles P."/>
            <person name="Feng G."/>
            <person name="Sayaka M."/>
            <person name="Hattori M."/>
            <person name="Ohkuma M."/>
        </authorList>
    </citation>
    <scope>NUCLEOTIDE SEQUENCE [LARGE SCALE GENOMIC DNA]</scope>
    <source>
        <strain evidence="2 3">JCM19232</strain>
    </source>
</reference>
<dbReference type="Proteomes" id="UP000031670">
    <property type="component" value="Unassembled WGS sequence"/>
</dbReference>
<reference evidence="3 4" key="3">
    <citation type="submission" date="2015-01" db="EMBL/GenBank/DDBJ databases">
        <authorList>
            <consortium name="NBRP consortium"/>
            <person name="Sawabe T."/>
            <person name="Meirelles P."/>
            <person name="Feng G."/>
            <person name="Sayaka M."/>
            <person name="Hattori M."/>
            <person name="Ohkuma M."/>
        </authorList>
    </citation>
    <scope>NUCLEOTIDE SEQUENCE [LARGE SCALE GENOMIC DNA]</scope>
    <source>
        <strain evidence="4">JCM 19231</strain>
        <strain evidence="1">JCM19231</strain>
        <strain evidence="2 3">JCM19232</strain>
    </source>
</reference>
<dbReference type="Proteomes" id="UP000031671">
    <property type="component" value="Unassembled WGS sequence"/>
</dbReference>
<evidence type="ECO:0000313" key="4">
    <source>
        <dbReference type="Proteomes" id="UP000031671"/>
    </source>
</evidence>
<evidence type="ECO:0000313" key="3">
    <source>
        <dbReference type="Proteomes" id="UP000031670"/>
    </source>
</evidence>
<sequence>MADNTEFYFHDYNEWRQAITERCNIKLTPEYSRSRIAALQDSSDRTTQEFTEKYGEAYLSQVISWFQQAETESNQ</sequence>
<accession>A0A0B8P3J9</accession>
<gene>
    <name evidence="1" type="ORF">JCM19231_2673</name>
    <name evidence="2" type="ORF">JCM19232_3379</name>
</gene>
<name>A0A0B8P3J9_9VIBR</name>